<comment type="domain">
    <text evidence="9">The middle region has homology to RecA with ATPase motifs including the RadA KNRFG motif, while the C-terminus is homologous to Lon protease.</text>
</comment>
<dbReference type="PROSITE" id="PS50162">
    <property type="entry name" value="RECA_2"/>
    <property type="match status" value="1"/>
</dbReference>
<dbReference type="HAMAP" id="MF_01498">
    <property type="entry name" value="RadA_bact"/>
    <property type="match status" value="1"/>
</dbReference>
<dbReference type="PANTHER" id="PTHR32472:SF10">
    <property type="entry name" value="DNA REPAIR PROTEIN RADA-LIKE PROTEIN"/>
    <property type="match status" value="1"/>
</dbReference>
<keyword evidence="1 9" id="KW-0479">Metal-binding</keyword>
<keyword evidence="4" id="KW-0378">Hydrolase</keyword>
<dbReference type="CDD" id="cd01121">
    <property type="entry name" value="RadA_SMS_N"/>
    <property type="match status" value="1"/>
</dbReference>
<evidence type="ECO:0000256" key="11">
    <source>
        <dbReference type="RuleBase" id="RU003555"/>
    </source>
</evidence>
<keyword evidence="3 9" id="KW-0227">DNA damage</keyword>
<comment type="caution">
    <text evidence="9">Lacks conserved residue(s) required for the propagation of feature annotation.</text>
</comment>
<feature type="region of interest" description="Lon-protease-like" evidence="9">
    <location>
        <begin position="339"/>
        <end position="428"/>
    </location>
</feature>
<evidence type="ECO:0000256" key="4">
    <source>
        <dbReference type="ARBA" id="ARBA00022801"/>
    </source>
</evidence>
<accession>A0A2H0RL81</accession>
<gene>
    <name evidence="9" type="primary">radA</name>
    <name evidence="13" type="ORF">COV06_04430</name>
</gene>
<dbReference type="InterPro" id="IPR003593">
    <property type="entry name" value="AAA+_ATPase"/>
</dbReference>
<comment type="function">
    <text evidence="11">DNA-dependent ATPase involved in processing of recombination intermediates, plays a role in repairing DNA breaks. Stimulates the branch migration of RecA-mediated strand transfer reactions, allowing the 3' invading strand to extend heteroduplex DNA faster. Binds ssDNA in the presence of ADP but not other nucleotides, has ATPase activity that is stimulated by ssDNA and various branched DNA structures, but inhibited by SSB. Does not have RecA's homology-searching function.</text>
</comment>
<dbReference type="Proteomes" id="UP000230084">
    <property type="component" value="Unassembled WGS sequence"/>
</dbReference>
<evidence type="ECO:0000256" key="1">
    <source>
        <dbReference type="ARBA" id="ARBA00022723"/>
    </source>
</evidence>
<dbReference type="Gene3D" id="3.30.230.10">
    <property type="match status" value="1"/>
</dbReference>
<sequence length="428" mass="45559">MFCCTHCDTQFMKWAGRCTECGKWGSITDEGGASPAATSSKTAAAPAAVVGFDQITESSVERTPTKISELDRVLSGGIVPGQAILIAGEPGIGKSTLLSQLAGSMKGVLYVAGEESPSQLKLRFDRLHLNVDELKIVTSTQVEPILSAIKKHTPSLVIVDSIQTITTQEHDATAGTPTHLRAATAQLVALAKETNIPVILVGQITKDGSIAGPKMLEHMVDTVLSFEGDTEHSYRLLRATKHRFGATDEVGVFEMTSKGLQGVENPSELFVQDSAGTPGTILTCTLEGSRVFLLEIQALVNTSSYGTPVRRSSGFNTNRMQMLLAILEKHGGVSFAGQDVYVNVVGGMQTKEPAADLAVCAALIGSRLDIGMPSSVVFGEVGLGGEVRPAHQKDRRTKEATRLGIKNIVDHTRIKTVRDLVKQIKSPA</sequence>
<dbReference type="GO" id="GO:0016787">
    <property type="term" value="F:hydrolase activity"/>
    <property type="evidence" value="ECO:0007669"/>
    <property type="project" value="UniProtKB-KW"/>
</dbReference>
<dbReference type="GO" id="GO:0140664">
    <property type="term" value="F:ATP-dependent DNA damage sensor activity"/>
    <property type="evidence" value="ECO:0007669"/>
    <property type="project" value="InterPro"/>
</dbReference>
<dbReference type="GO" id="GO:0000725">
    <property type="term" value="P:recombinational repair"/>
    <property type="evidence" value="ECO:0007669"/>
    <property type="project" value="UniProtKB-UniRule"/>
</dbReference>
<evidence type="ECO:0000259" key="12">
    <source>
        <dbReference type="PROSITE" id="PS50162"/>
    </source>
</evidence>
<dbReference type="AlphaFoldDB" id="A0A2H0RL81"/>
<dbReference type="GO" id="GO:0003684">
    <property type="term" value="F:damaged DNA binding"/>
    <property type="evidence" value="ECO:0007669"/>
    <property type="project" value="InterPro"/>
</dbReference>
<evidence type="ECO:0000256" key="9">
    <source>
        <dbReference type="HAMAP-Rule" id="MF_01498"/>
    </source>
</evidence>
<evidence type="ECO:0000313" key="13">
    <source>
        <dbReference type="EMBL" id="PIR47299.1"/>
    </source>
</evidence>
<dbReference type="InterPro" id="IPR027417">
    <property type="entry name" value="P-loop_NTPase"/>
</dbReference>
<evidence type="ECO:0000256" key="8">
    <source>
        <dbReference type="ARBA" id="ARBA00023204"/>
    </source>
</evidence>
<dbReference type="Gene3D" id="3.40.50.300">
    <property type="entry name" value="P-loop containing nucleotide triphosphate hydrolases"/>
    <property type="match status" value="1"/>
</dbReference>
<evidence type="ECO:0000256" key="5">
    <source>
        <dbReference type="ARBA" id="ARBA00022840"/>
    </source>
</evidence>
<comment type="caution">
    <text evidence="13">The sequence shown here is derived from an EMBL/GenBank/DDBJ whole genome shotgun (WGS) entry which is preliminary data.</text>
</comment>
<evidence type="ECO:0000256" key="6">
    <source>
        <dbReference type="ARBA" id="ARBA00023016"/>
    </source>
</evidence>
<evidence type="ECO:0000256" key="2">
    <source>
        <dbReference type="ARBA" id="ARBA00022741"/>
    </source>
</evidence>
<evidence type="ECO:0000256" key="7">
    <source>
        <dbReference type="ARBA" id="ARBA00023125"/>
    </source>
</evidence>
<keyword evidence="6 9" id="KW-0346">Stress response</keyword>
<dbReference type="EMBL" id="PCYM01000010">
    <property type="protein sequence ID" value="PIR47299.1"/>
    <property type="molecule type" value="Genomic_DNA"/>
</dbReference>
<dbReference type="NCBIfam" id="TIGR00416">
    <property type="entry name" value="sms"/>
    <property type="match status" value="1"/>
</dbReference>
<keyword evidence="8 9" id="KW-0234">DNA repair</keyword>
<comment type="function">
    <text evidence="9">Plays a role in repairing double-strand DNA breaks, probably involving stabilizing or processing branched DNA or blocked replication forks.</text>
</comment>
<proteinExistence type="inferred from homology"/>
<keyword evidence="2 9" id="KW-0547">Nucleotide-binding</keyword>
<dbReference type="SMART" id="SM00382">
    <property type="entry name" value="AAA"/>
    <property type="match status" value="1"/>
</dbReference>
<dbReference type="GO" id="GO:0008270">
    <property type="term" value="F:zinc ion binding"/>
    <property type="evidence" value="ECO:0007669"/>
    <property type="project" value="UniProtKB-KW"/>
</dbReference>
<name>A0A2H0RL81_9BACT</name>
<evidence type="ECO:0000256" key="10">
    <source>
        <dbReference type="NCBIfam" id="TIGR00416"/>
    </source>
</evidence>
<dbReference type="SUPFAM" id="SSF52540">
    <property type="entry name" value="P-loop containing nucleoside triphosphate hydrolases"/>
    <property type="match status" value="1"/>
</dbReference>
<protein>
    <recommendedName>
        <fullName evidence="9 10">DNA repair protein RadA</fullName>
    </recommendedName>
</protein>
<reference evidence="13 14" key="1">
    <citation type="submission" date="2017-09" db="EMBL/GenBank/DDBJ databases">
        <title>Depth-based differentiation of microbial function through sediment-hosted aquifers and enrichment of novel symbionts in the deep terrestrial subsurface.</title>
        <authorList>
            <person name="Probst A.J."/>
            <person name="Ladd B."/>
            <person name="Jarett J.K."/>
            <person name="Geller-Mcgrath D.E."/>
            <person name="Sieber C.M."/>
            <person name="Emerson J.B."/>
            <person name="Anantharaman K."/>
            <person name="Thomas B.C."/>
            <person name="Malmstrom R."/>
            <person name="Stieglmeier M."/>
            <person name="Klingl A."/>
            <person name="Woyke T."/>
            <person name="Ryan C.M."/>
            <person name="Banfield J.F."/>
        </authorList>
    </citation>
    <scope>NUCLEOTIDE SEQUENCE [LARGE SCALE GENOMIC DNA]</scope>
    <source>
        <strain evidence="13">CG10_big_fil_rev_8_21_14_0_10_50_16</strain>
    </source>
</reference>
<feature type="domain" description="RecA family profile 1" evidence="12">
    <location>
        <begin position="59"/>
        <end position="204"/>
    </location>
</feature>
<feature type="binding site" evidence="9">
    <location>
        <begin position="88"/>
        <end position="95"/>
    </location>
    <ligand>
        <name>ATP</name>
        <dbReference type="ChEBI" id="CHEBI:30616"/>
    </ligand>
</feature>
<dbReference type="InterPro" id="IPR004504">
    <property type="entry name" value="DNA_repair_RadA"/>
</dbReference>
<dbReference type="FunFam" id="3.40.50.300:FF:000050">
    <property type="entry name" value="DNA repair protein RadA"/>
    <property type="match status" value="1"/>
</dbReference>
<dbReference type="GO" id="GO:0005829">
    <property type="term" value="C:cytosol"/>
    <property type="evidence" value="ECO:0007669"/>
    <property type="project" value="TreeGrafter"/>
</dbReference>
<keyword evidence="5 9" id="KW-0067">ATP-binding</keyword>
<dbReference type="GO" id="GO:0005524">
    <property type="term" value="F:ATP binding"/>
    <property type="evidence" value="ECO:0007669"/>
    <property type="project" value="UniProtKB-UniRule"/>
</dbReference>
<dbReference type="Pfam" id="PF13481">
    <property type="entry name" value="AAA_25"/>
    <property type="match status" value="1"/>
</dbReference>
<dbReference type="SUPFAM" id="SSF54211">
    <property type="entry name" value="Ribosomal protein S5 domain 2-like"/>
    <property type="match status" value="1"/>
</dbReference>
<dbReference type="InterPro" id="IPR020568">
    <property type="entry name" value="Ribosomal_Su5_D2-typ_SF"/>
</dbReference>
<organism evidence="13 14">
    <name type="scientific">Candidatus Uhrbacteria bacterium CG10_big_fil_rev_8_21_14_0_10_50_16</name>
    <dbReference type="NCBI Taxonomy" id="1975039"/>
    <lineage>
        <taxon>Bacteria</taxon>
        <taxon>Candidatus Uhriibacteriota</taxon>
    </lineage>
</organism>
<keyword evidence="7 9" id="KW-0238">DNA-binding</keyword>
<evidence type="ECO:0000313" key="14">
    <source>
        <dbReference type="Proteomes" id="UP000230084"/>
    </source>
</evidence>
<dbReference type="PANTHER" id="PTHR32472">
    <property type="entry name" value="DNA REPAIR PROTEIN RADA"/>
    <property type="match status" value="1"/>
</dbReference>
<dbReference type="InterPro" id="IPR020588">
    <property type="entry name" value="RecA_ATP-bd"/>
</dbReference>
<evidence type="ECO:0000256" key="3">
    <source>
        <dbReference type="ARBA" id="ARBA00022763"/>
    </source>
</evidence>
<keyword evidence="11" id="KW-0863">Zinc-finger</keyword>
<comment type="similarity">
    <text evidence="9 11">Belongs to the RecA family. RadA subfamily.</text>
</comment>
<dbReference type="InterPro" id="IPR014721">
    <property type="entry name" value="Ribsml_uS5_D2-typ_fold_subgr"/>
</dbReference>
<keyword evidence="11" id="KW-0862">Zinc</keyword>
<dbReference type="PRINTS" id="PR01874">
    <property type="entry name" value="DNAREPAIRADA"/>
</dbReference>